<dbReference type="EMBL" id="JAPCWZ010000004">
    <property type="protein sequence ID" value="KAK8867656.1"/>
    <property type="molecule type" value="Genomic_DNA"/>
</dbReference>
<feature type="transmembrane region" description="Helical" evidence="2">
    <location>
        <begin position="213"/>
        <end position="234"/>
    </location>
</feature>
<sequence length="298" mass="31620">MISSPFLLLFLLLALIPPRRSSISAAAGSNSKCYKRDGSVQTSDWNWLPCDPNAKASHCCSGGDFCMSNGLCLDDGGDPYYSAQGCSSPEWPQEGCREICNSTMRSATGYSYVWLCDGTISGDSIKYCCGLSSCCRTEPNLPSIRFGQAFFRPPQAASTSAPASASASAPASADIAPAQPTQPSQPSQSAHDKGNTNTNNTNSNDNNLRALEIGLGAGISLGLALLGGIIFLALQVRKWASAAKEIATAKRKTDDQGNIAGFQNEWGNMAQQLQSLYPSELNTVERRQELGGGRVEVE</sequence>
<organism evidence="4 5">
    <name type="scientific">Apiospora arundinis</name>
    <dbReference type="NCBI Taxonomy" id="335852"/>
    <lineage>
        <taxon>Eukaryota</taxon>
        <taxon>Fungi</taxon>
        <taxon>Dikarya</taxon>
        <taxon>Ascomycota</taxon>
        <taxon>Pezizomycotina</taxon>
        <taxon>Sordariomycetes</taxon>
        <taxon>Xylariomycetidae</taxon>
        <taxon>Amphisphaeriales</taxon>
        <taxon>Apiosporaceae</taxon>
        <taxon>Apiospora</taxon>
    </lineage>
</organism>
<feature type="region of interest" description="Disordered" evidence="1">
    <location>
        <begin position="161"/>
        <end position="206"/>
    </location>
</feature>
<feature type="chain" id="PRO_5045987657" evidence="3">
    <location>
        <begin position="22"/>
        <end position="298"/>
    </location>
</feature>
<keyword evidence="2" id="KW-0472">Membrane</keyword>
<comment type="caution">
    <text evidence="4">The sequence shown here is derived from an EMBL/GenBank/DDBJ whole genome shotgun (WGS) entry which is preliminary data.</text>
</comment>
<keyword evidence="2" id="KW-0812">Transmembrane</keyword>
<keyword evidence="5" id="KW-1185">Reference proteome</keyword>
<reference evidence="4 5" key="1">
    <citation type="journal article" date="2024" name="IMA Fungus">
        <title>Apiospora arundinis, a panoply of carbohydrate-active enzymes and secondary metabolites.</title>
        <authorList>
            <person name="Sorensen T."/>
            <person name="Petersen C."/>
            <person name="Muurmann A.T."/>
            <person name="Christiansen J.V."/>
            <person name="Brundto M.L."/>
            <person name="Overgaard C.K."/>
            <person name="Boysen A.T."/>
            <person name="Wollenberg R.D."/>
            <person name="Larsen T.O."/>
            <person name="Sorensen J.L."/>
            <person name="Nielsen K.L."/>
            <person name="Sondergaard T.E."/>
        </authorList>
    </citation>
    <scope>NUCLEOTIDE SEQUENCE [LARGE SCALE GENOMIC DNA]</scope>
    <source>
        <strain evidence="4 5">AAU 773</strain>
    </source>
</reference>
<gene>
    <name evidence="4" type="ORF">PGQ11_006234</name>
</gene>
<evidence type="ECO:0000256" key="3">
    <source>
        <dbReference type="SAM" id="SignalP"/>
    </source>
</evidence>
<evidence type="ECO:0000313" key="4">
    <source>
        <dbReference type="EMBL" id="KAK8867656.1"/>
    </source>
</evidence>
<evidence type="ECO:0000313" key="5">
    <source>
        <dbReference type="Proteomes" id="UP001390339"/>
    </source>
</evidence>
<dbReference type="Proteomes" id="UP001390339">
    <property type="component" value="Unassembled WGS sequence"/>
</dbReference>
<name>A0ABR2ITG0_9PEZI</name>
<proteinExistence type="predicted"/>
<feature type="signal peptide" evidence="3">
    <location>
        <begin position="1"/>
        <end position="21"/>
    </location>
</feature>
<accession>A0ABR2ITG0</accession>
<evidence type="ECO:0000256" key="1">
    <source>
        <dbReference type="SAM" id="MobiDB-lite"/>
    </source>
</evidence>
<evidence type="ECO:0000256" key="2">
    <source>
        <dbReference type="SAM" id="Phobius"/>
    </source>
</evidence>
<keyword evidence="2" id="KW-1133">Transmembrane helix</keyword>
<keyword evidence="3" id="KW-0732">Signal</keyword>
<protein>
    <submittedName>
        <fullName evidence="4">Uncharacterized protein</fullName>
    </submittedName>
</protein>